<dbReference type="GO" id="GO:0005304">
    <property type="term" value="F:L-valine transmembrane transporter activity"/>
    <property type="evidence" value="ECO:0007669"/>
    <property type="project" value="TreeGrafter"/>
</dbReference>
<dbReference type="PROSITE" id="PS50893">
    <property type="entry name" value="ABC_TRANSPORTER_2"/>
    <property type="match status" value="1"/>
</dbReference>
<dbReference type="InterPro" id="IPR027417">
    <property type="entry name" value="P-loop_NTPase"/>
</dbReference>
<keyword evidence="3 5" id="KW-0067">ATP-binding</keyword>
<dbReference type="GO" id="GO:0015808">
    <property type="term" value="P:L-alanine transport"/>
    <property type="evidence" value="ECO:0007669"/>
    <property type="project" value="TreeGrafter"/>
</dbReference>
<sequence>MPVRPDHTHPNALEVRGIGRRFGGFWAVQDVSLTVRPGERRAILGPNGAGKTSLFNVLTGDLAPSAGTICLFGQDVTRTPIHKRIRRGLRRTYQHAHLFDGLTVRDTLLLAVAGVQGSWAQIWPVRQSDARRAEAERLAEVAGVEGLLDREVANLSHGQRRQLEIGIALAENPQILLLDEPAAGLSPAERPKLSALLKALPTDVAVVLIEHDMEIALQTSESVSVLYNGRMLAEGTPEAIMQNEKVHQVYIGGAHG</sequence>
<keyword evidence="6" id="KW-1185">Reference proteome</keyword>
<dbReference type="InterPro" id="IPR051120">
    <property type="entry name" value="ABC_AA/LPS_Transport"/>
</dbReference>
<reference evidence="5 6" key="1">
    <citation type="journal article" date="2018" name="Int. J. Syst. Evol. Microbiol.">
        <title>Pseudooceanicola lipolyticus sp. nov., a marine alphaproteobacterium, reclassification of Oceanicola flagellatus as Pseudooceanicola flagellatus comb. nov. and emended description of the genus Pseudooceanicola.</title>
        <authorList>
            <person name="Huang M.-M."/>
            <person name="Guo L.-L."/>
            <person name="Wu Y.-H."/>
            <person name="Lai Q.-L."/>
            <person name="Shao Z.-Z."/>
            <person name="Wang C.-S."/>
            <person name="Wu M."/>
            <person name="Xu X.-W."/>
        </authorList>
    </citation>
    <scope>NUCLEOTIDE SEQUENCE [LARGE SCALE GENOMIC DNA]</scope>
    <source>
        <strain evidence="5 6">157</strain>
    </source>
</reference>
<evidence type="ECO:0000313" key="5">
    <source>
        <dbReference type="EMBL" id="PJE38718.1"/>
    </source>
</evidence>
<evidence type="ECO:0000256" key="2">
    <source>
        <dbReference type="ARBA" id="ARBA00022741"/>
    </source>
</evidence>
<feature type="domain" description="ABC transporter" evidence="4">
    <location>
        <begin position="13"/>
        <end position="253"/>
    </location>
</feature>
<dbReference type="GO" id="GO:0015188">
    <property type="term" value="F:L-isoleucine transmembrane transporter activity"/>
    <property type="evidence" value="ECO:0007669"/>
    <property type="project" value="TreeGrafter"/>
</dbReference>
<comment type="caution">
    <text evidence="5">The sequence shown here is derived from an EMBL/GenBank/DDBJ whole genome shotgun (WGS) entry which is preliminary data.</text>
</comment>
<dbReference type="GO" id="GO:0005524">
    <property type="term" value="F:ATP binding"/>
    <property type="evidence" value="ECO:0007669"/>
    <property type="project" value="UniProtKB-KW"/>
</dbReference>
<dbReference type="PANTHER" id="PTHR45772:SF7">
    <property type="entry name" value="AMINO ACID ABC TRANSPORTER ATP-BINDING PROTEIN"/>
    <property type="match status" value="1"/>
</dbReference>
<proteinExistence type="predicted"/>
<keyword evidence="1" id="KW-0813">Transport</keyword>
<dbReference type="InterPro" id="IPR003593">
    <property type="entry name" value="AAA+_ATPase"/>
</dbReference>
<dbReference type="RefSeq" id="WP_100160847.1">
    <property type="nucleotide sequence ID" value="NZ_PGTB01000001.1"/>
</dbReference>
<organism evidence="5 6">
    <name type="scientific">Pseudooceanicola lipolyticus</name>
    <dbReference type="NCBI Taxonomy" id="2029104"/>
    <lineage>
        <taxon>Bacteria</taxon>
        <taxon>Pseudomonadati</taxon>
        <taxon>Pseudomonadota</taxon>
        <taxon>Alphaproteobacteria</taxon>
        <taxon>Rhodobacterales</taxon>
        <taxon>Paracoccaceae</taxon>
        <taxon>Pseudooceanicola</taxon>
    </lineage>
</organism>
<dbReference type="InterPro" id="IPR003439">
    <property type="entry name" value="ABC_transporter-like_ATP-bd"/>
</dbReference>
<dbReference type="GO" id="GO:1903805">
    <property type="term" value="P:L-valine import across plasma membrane"/>
    <property type="evidence" value="ECO:0007669"/>
    <property type="project" value="TreeGrafter"/>
</dbReference>
<dbReference type="PANTHER" id="PTHR45772">
    <property type="entry name" value="CONSERVED COMPONENT OF ABC TRANSPORTER FOR NATURAL AMINO ACIDS-RELATED"/>
    <property type="match status" value="1"/>
</dbReference>
<evidence type="ECO:0000313" key="6">
    <source>
        <dbReference type="Proteomes" id="UP000231553"/>
    </source>
</evidence>
<accession>A0A2M8J7G0</accession>
<dbReference type="GO" id="GO:0005886">
    <property type="term" value="C:plasma membrane"/>
    <property type="evidence" value="ECO:0007669"/>
    <property type="project" value="TreeGrafter"/>
</dbReference>
<evidence type="ECO:0000256" key="3">
    <source>
        <dbReference type="ARBA" id="ARBA00022840"/>
    </source>
</evidence>
<dbReference type="GO" id="GO:0015192">
    <property type="term" value="F:L-phenylalanine transmembrane transporter activity"/>
    <property type="evidence" value="ECO:0007669"/>
    <property type="project" value="TreeGrafter"/>
</dbReference>
<dbReference type="OrthoDB" id="9806149at2"/>
<dbReference type="Gene3D" id="3.40.50.300">
    <property type="entry name" value="P-loop containing nucleotide triphosphate hydrolases"/>
    <property type="match status" value="1"/>
</dbReference>
<dbReference type="GO" id="GO:1903806">
    <property type="term" value="P:L-isoleucine import across plasma membrane"/>
    <property type="evidence" value="ECO:0007669"/>
    <property type="project" value="TreeGrafter"/>
</dbReference>
<name>A0A2M8J7G0_9RHOB</name>
<evidence type="ECO:0000256" key="1">
    <source>
        <dbReference type="ARBA" id="ARBA00022448"/>
    </source>
</evidence>
<dbReference type="SMART" id="SM00382">
    <property type="entry name" value="AAA"/>
    <property type="match status" value="1"/>
</dbReference>
<dbReference type="EMBL" id="PGTB01000001">
    <property type="protein sequence ID" value="PJE38718.1"/>
    <property type="molecule type" value="Genomic_DNA"/>
</dbReference>
<keyword evidence="2" id="KW-0547">Nucleotide-binding</keyword>
<dbReference type="CDD" id="cd03219">
    <property type="entry name" value="ABC_Mj1267_LivG_branched"/>
    <property type="match status" value="1"/>
</dbReference>
<gene>
    <name evidence="5" type="ORF">CVM52_00920</name>
</gene>
<dbReference type="Proteomes" id="UP000231553">
    <property type="component" value="Unassembled WGS sequence"/>
</dbReference>
<dbReference type="GO" id="GO:0042941">
    <property type="term" value="P:D-alanine transmembrane transport"/>
    <property type="evidence" value="ECO:0007669"/>
    <property type="project" value="TreeGrafter"/>
</dbReference>
<dbReference type="GO" id="GO:0016887">
    <property type="term" value="F:ATP hydrolysis activity"/>
    <property type="evidence" value="ECO:0007669"/>
    <property type="project" value="InterPro"/>
</dbReference>
<dbReference type="Pfam" id="PF00005">
    <property type="entry name" value="ABC_tran"/>
    <property type="match status" value="1"/>
</dbReference>
<dbReference type="InterPro" id="IPR032823">
    <property type="entry name" value="BCA_ABC_TP_C"/>
</dbReference>
<evidence type="ECO:0000259" key="4">
    <source>
        <dbReference type="PROSITE" id="PS50893"/>
    </source>
</evidence>
<dbReference type="SUPFAM" id="SSF52540">
    <property type="entry name" value="P-loop containing nucleoside triphosphate hydrolases"/>
    <property type="match status" value="1"/>
</dbReference>
<dbReference type="Pfam" id="PF12399">
    <property type="entry name" value="BCA_ABC_TP_C"/>
    <property type="match status" value="1"/>
</dbReference>
<protein>
    <submittedName>
        <fullName evidence="5">ABC transporter ATP-binding protein</fullName>
    </submittedName>
</protein>
<dbReference type="AlphaFoldDB" id="A0A2M8J7G0"/>